<accession>A0AA88LYH0</accession>
<protein>
    <submittedName>
        <fullName evidence="2">Uncharacterized protein</fullName>
    </submittedName>
</protein>
<sequence>MTGTKREERLKLHRETQTESSPEVSRFYQDVLFSPLHSSSSPASSASLPPFLPVCQPTERRQPVSTL</sequence>
<proteinExistence type="predicted"/>
<keyword evidence="3" id="KW-1185">Reference proteome</keyword>
<organism evidence="2 3">
    <name type="scientific">Channa striata</name>
    <name type="common">Snakehead murrel</name>
    <name type="synonym">Ophicephalus striatus</name>
    <dbReference type="NCBI Taxonomy" id="64152"/>
    <lineage>
        <taxon>Eukaryota</taxon>
        <taxon>Metazoa</taxon>
        <taxon>Chordata</taxon>
        <taxon>Craniata</taxon>
        <taxon>Vertebrata</taxon>
        <taxon>Euteleostomi</taxon>
        <taxon>Actinopterygii</taxon>
        <taxon>Neopterygii</taxon>
        <taxon>Teleostei</taxon>
        <taxon>Neoteleostei</taxon>
        <taxon>Acanthomorphata</taxon>
        <taxon>Anabantaria</taxon>
        <taxon>Anabantiformes</taxon>
        <taxon>Channoidei</taxon>
        <taxon>Channidae</taxon>
        <taxon>Channa</taxon>
    </lineage>
</organism>
<dbReference type="AlphaFoldDB" id="A0AA88LYH0"/>
<feature type="compositionally biased region" description="Basic and acidic residues" evidence="1">
    <location>
        <begin position="58"/>
        <end position="67"/>
    </location>
</feature>
<feature type="compositionally biased region" description="Basic and acidic residues" evidence="1">
    <location>
        <begin position="1"/>
        <end position="17"/>
    </location>
</feature>
<comment type="caution">
    <text evidence="2">The sequence shown here is derived from an EMBL/GenBank/DDBJ whole genome shotgun (WGS) entry which is preliminary data.</text>
</comment>
<evidence type="ECO:0000313" key="2">
    <source>
        <dbReference type="EMBL" id="KAK2826812.1"/>
    </source>
</evidence>
<evidence type="ECO:0000256" key="1">
    <source>
        <dbReference type="SAM" id="MobiDB-lite"/>
    </source>
</evidence>
<gene>
    <name evidence="2" type="ORF">Q5P01_021026</name>
</gene>
<dbReference type="Proteomes" id="UP001187415">
    <property type="component" value="Unassembled WGS sequence"/>
</dbReference>
<dbReference type="EMBL" id="JAUPFM010000016">
    <property type="protein sequence ID" value="KAK2826812.1"/>
    <property type="molecule type" value="Genomic_DNA"/>
</dbReference>
<evidence type="ECO:0000313" key="3">
    <source>
        <dbReference type="Proteomes" id="UP001187415"/>
    </source>
</evidence>
<name>A0AA88LYH0_CHASR</name>
<reference evidence="2" key="1">
    <citation type="submission" date="2023-07" db="EMBL/GenBank/DDBJ databases">
        <title>Chromosome-level Genome Assembly of Striped Snakehead (Channa striata).</title>
        <authorList>
            <person name="Liu H."/>
        </authorList>
    </citation>
    <scope>NUCLEOTIDE SEQUENCE</scope>
    <source>
        <strain evidence="2">Gz</strain>
        <tissue evidence="2">Muscle</tissue>
    </source>
</reference>
<feature type="region of interest" description="Disordered" evidence="1">
    <location>
        <begin position="1"/>
        <end position="67"/>
    </location>
</feature>
<feature type="compositionally biased region" description="Low complexity" evidence="1">
    <location>
        <begin position="32"/>
        <end position="49"/>
    </location>
</feature>